<dbReference type="GO" id="GO:0000976">
    <property type="term" value="F:transcription cis-regulatory region binding"/>
    <property type="evidence" value="ECO:0007669"/>
    <property type="project" value="TreeGrafter"/>
</dbReference>
<protein>
    <submittedName>
        <fullName evidence="6">TetR/AcrR family transcriptional regulator</fullName>
    </submittedName>
</protein>
<dbReference type="SUPFAM" id="SSF46689">
    <property type="entry name" value="Homeodomain-like"/>
    <property type="match status" value="1"/>
</dbReference>
<dbReference type="PANTHER" id="PTHR30055:SF234">
    <property type="entry name" value="HTH-TYPE TRANSCRIPTIONAL REGULATOR BETI"/>
    <property type="match status" value="1"/>
</dbReference>
<keyword evidence="2 4" id="KW-0238">DNA-binding</keyword>
<evidence type="ECO:0000256" key="3">
    <source>
        <dbReference type="ARBA" id="ARBA00023163"/>
    </source>
</evidence>
<dbReference type="GO" id="GO:0003700">
    <property type="term" value="F:DNA-binding transcription factor activity"/>
    <property type="evidence" value="ECO:0007669"/>
    <property type="project" value="TreeGrafter"/>
</dbReference>
<keyword evidence="1" id="KW-0805">Transcription regulation</keyword>
<reference evidence="6 7" key="1">
    <citation type="submission" date="2020-06" db="EMBL/GenBank/DDBJ databases">
        <title>Whole-genome sequence of Allochromatium humboldtianum DSM 21881, type strain.</title>
        <authorList>
            <person name="Kyndt J.A."/>
            <person name="Meyer T.E."/>
        </authorList>
    </citation>
    <scope>NUCLEOTIDE SEQUENCE [LARGE SCALE GENOMIC DNA]</scope>
    <source>
        <strain evidence="6 7">DSM 21881</strain>
    </source>
</reference>
<dbReference type="RefSeq" id="WP_176978390.1">
    <property type="nucleotide sequence ID" value="NZ_JABZEO010000035.1"/>
</dbReference>
<comment type="caution">
    <text evidence="6">The sequence shown here is derived from an EMBL/GenBank/DDBJ whole genome shotgun (WGS) entry which is preliminary data.</text>
</comment>
<dbReference type="EMBL" id="JABZEO010000035">
    <property type="protein sequence ID" value="NVZ11711.1"/>
    <property type="molecule type" value="Genomic_DNA"/>
</dbReference>
<dbReference type="Pfam" id="PF00440">
    <property type="entry name" value="TetR_N"/>
    <property type="match status" value="1"/>
</dbReference>
<dbReference type="InterPro" id="IPR050109">
    <property type="entry name" value="HTH-type_TetR-like_transc_reg"/>
</dbReference>
<dbReference type="InterPro" id="IPR001647">
    <property type="entry name" value="HTH_TetR"/>
</dbReference>
<evidence type="ECO:0000259" key="5">
    <source>
        <dbReference type="PROSITE" id="PS50977"/>
    </source>
</evidence>
<feature type="DNA-binding region" description="H-T-H motif" evidence="4">
    <location>
        <begin position="32"/>
        <end position="51"/>
    </location>
</feature>
<dbReference type="InterPro" id="IPR039536">
    <property type="entry name" value="TetR_C_Proteobacteria"/>
</dbReference>
<organism evidence="6 7">
    <name type="scientific">Allochromatium humboldtianum</name>
    <dbReference type="NCBI Taxonomy" id="504901"/>
    <lineage>
        <taxon>Bacteria</taxon>
        <taxon>Pseudomonadati</taxon>
        <taxon>Pseudomonadota</taxon>
        <taxon>Gammaproteobacteria</taxon>
        <taxon>Chromatiales</taxon>
        <taxon>Chromatiaceae</taxon>
        <taxon>Allochromatium</taxon>
    </lineage>
</organism>
<dbReference type="Gene3D" id="1.10.10.60">
    <property type="entry name" value="Homeodomain-like"/>
    <property type="match status" value="1"/>
</dbReference>
<evidence type="ECO:0000256" key="4">
    <source>
        <dbReference type="PROSITE-ProRule" id="PRU00335"/>
    </source>
</evidence>
<dbReference type="PROSITE" id="PS50977">
    <property type="entry name" value="HTH_TETR_2"/>
    <property type="match status" value="1"/>
</dbReference>
<accession>A0A850RQB8</accession>
<dbReference type="PANTHER" id="PTHR30055">
    <property type="entry name" value="HTH-TYPE TRANSCRIPTIONAL REGULATOR RUTR"/>
    <property type="match status" value="1"/>
</dbReference>
<evidence type="ECO:0000256" key="1">
    <source>
        <dbReference type="ARBA" id="ARBA00023015"/>
    </source>
</evidence>
<proteinExistence type="predicted"/>
<gene>
    <name evidence="6" type="ORF">HW932_20910</name>
</gene>
<name>A0A850RQB8_9GAMM</name>
<feature type="domain" description="HTH tetR-type" evidence="5">
    <location>
        <begin position="11"/>
        <end position="69"/>
    </location>
</feature>
<dbReference type="AlphaFoldDB" id="A0A850RQB8"/>
<evidence type="ECO:0000313" key="6">
    <source>
        <dbReference type="EMBL" id="NVZ11711.1"/>
    </source>
</evidence>
<keyword evidence="3" id="KW-0804">Transcription</keyword>
<dbReference type="InterPro" id="IPR009057">
    <property type="entry name" value="Homeodomain-like_sf"/>
</dbReference>
<evidence type="ECO:0000256" key="2">
    <source>
        <dbReference type="ARBA" id="ARBA00023125"/>
    </source>
</evidence>
<dbReference type="Gene3D" id="1.10.357.10">
    <property type="entry name" value="Tetracycline Repressor, domain 2"/>
    <property type="match status" value="1"/>
</dbReference>
<keyword evidence="7" id="KW-1185">Reference proteome</keyword>
<evidence type="ECO:0000313" key="7">
    <source>
        <dbReference type="Proteomes" id="UP000592294"/>
    </source>
</evidence>
<sequence>MSAARGRPVDMGKHLEIIDAALKILESEDTLTIERVAREAGVSRNTVYNHFGDLAELEIAVLLKKNVEIMRVFDVSINKNQTSRQALIGAGCIIANALTDDAFVNLAYILIAKKPKKKRGREIRSIVDTFYSKYKSILQEKVKDILELGVQRGELRINSSNINEVAEQLLAMWQGFQVIGLLIGAIPRPSQDVQYQRVVNSVDLILNVYRTDVCVD</sequence>
<dbReference type="Proteomes" id="UP000592294">
    <property type="component" value="Unassembled WGS sequence"/>
</dbReference>
<dbReference type="Pfam" id="PF14246">
    <property type="entry name" value="TetR_C_7"/>
    <property type="match status" value="1"/>
</dbReference>